<dbReference type="SUPFAM" id="SSF141523">
    <property type="entry name" value="L,D-transpeptidase catalytic domain-like"/>
    <property type="match status" value="1"/>
</dbReference>
<evidence type="ECO:0000313" key="10">
    <source>
        <dbReference type="Proteomes" id="UP000560658"/>
    </source>
</evidence>
<dbReference type="RefSeq" id="WP_183208725.1">
    <property type="nucleotide sequence ID" value="NZ_JACIER010000009.1"/>
</dbReference>
<dbReference type="GO" id="GO:0009252">
    <property type="term" value="P:peptidoglycan biosynthetic process"/>
    <property type="evidence" value="ECO:0007669"/>
    <property type="project" value="UniProtKB-UniPathway"/>
</dbReference>
<evidence type="ECO:0000256" key="4">
    <source>
        <dbReference type="ARBA" id="ARBA00022960"/>
    </source>
</evidence>
<evidence type="ECO:0000256" key="3">
    <source>
        <dbReference type="ARBA" id="ARBA00022679"/>
    </source>
</evidence>
<dbReference type="InterPro" id="IPR038063">
    <property type="entry name" value="Transpep_catalytic_dom"/>
</dbReference>
<dbReference type="CDD" id="cd16913">
    <property type="entry name" value="YkuD_like"/>
    <property type="match status" value="1"/>
</dbReference>
<dbReference type="PANTHER" id="PTHR41533:SF2">
    <property type="entry name" value="BLR7131 PROTEIN"/>
    <property type="match status" value="1"/>
</dbReference>
<dbReference type="Pfam" id="PF20142">
    <property type="entry name" value="Scaffold"/>
    <property type="match status" value="1"/>
</dbReference>
<dbReference type="GO" id="GO:0004180">
    <property type="term" value="F:carboxypeptidase activity"/>
    <property type="evidence" value="ECO:0007669"/>
    <property type="project" value="UniProtKB-ARBA"/>
</dbReference>
<keyword evidence="3" id="KW-0808">Transferase</keyword>
<dbReference type="PROSITE" id="PS52029">
    <property type="entry name" value="LD_TPASE"/>
    <property type="match status" value="1"/>
</dbReference>
<keyword evidence="10" id="KW-1185">Reference proteome</keyword>
<dbReference type="Gene3D" id="2.40.440.10">
    <property type="entry name" value="L,D-transpeptidase catalytic domain-like"/>
    <property type="match status" value="1"/>
</dbReference>
<keyword evidence="4 7" id="KW-0133">Cell shape</keyword>
<dbReference type="AlphaFoldDB" id="A0A840D0E3"/>
<keyword evidence="5 7" id="KW-0573">Peptidoglycan synthesis</keyword>
<dbReference type="PANTHER" id="PTHR41533">
    <property type="entry name" value="L,D-TRANSPEPTIDASE HI_1667-RELATED"/>
    <property type="match status" value="1"/>
</dbReference>
<dbReference type="UniPathway" id="UPA00219"/>
<evidence type="ECO:0000259" key="8">
    <source>
        <dbReference type="PROSITE" id="PS52029"/>
    </source>
</evidence>
<evidence type="ECO:0000256" key="1">
    <source>
        <dbReference type="ARBA" id="ARBA00004752"/>
    </source>
</evidence>
<evidence type="ECO:0000256" key="5">
    <source>
        <dbReference type="ARBA" id="ARBA00022984"/>
    </source>
</evidence>
<dbReference type="GO" id="GO:0071555">
    <property type="term" value="P:cell wall organization"/>
    <property type="evidence" value="ECO:0007669"/>
    <property type="project" value="UniProtKB-UniRule"/>
</dbReference>
<reference evidence="9" key="1">
    <citation type="submission" date="2020-08" db="EMBL/GenBank/DDBJ databases">
        <title>Genomic Encyclopedia of Type Strains, Phase IV (KMG-IV): sequencing the most valuable type-strain genomes for metagenomic binning, comparative biology and taxonomic classification.</title>
        <authorList>
            <person name="Goeker M."/>
        </authorList>
    </citation>
    <scope>NUCLEOTIDE SEQUENCE [LARGE SCALE GENOMIC DNA]</scope>
    <source>
        <strain evidence="9">DSM 105720</strain>
    </source>
</reference>
<dbReference type="GO" id="GO:0008360">
    <property type="term" value="P:regulation of cell shape"/>
    <property type="evidence" value="ECO:0007669"/>
    <property type="project" value="UniProtKB-UniRule"/>
</dbReference>
<dbReference type="EMBL" id="JACIER010000009">
    <property type="protein sequence ID" value="MBB4044551.1"/>
    <property type="molecule type" value="Genomic_DNA"/>
</dbReference>
<protein>
    <submittedName>
        <fullName evidence="9">Murein L,D-transpeptidase YcbB/YkuD</fullName>
    </submittedName>
</protein>
<evidence type="ECO:0000256" key="2">
    <source>
        <dbReference type="ARBA" id="ARBA00005992"/>
    </source>
</evidence>
<feature type="domain" description="L,D-TPase catalytic" evidence="8">
    <location>
        <begin position="257"/>
        <end position="437"/>
    </location>
</feature>
<dbReference type="InterPro" id="IPR005490">
    <property type="entry name" value="LD_TPept_cat_dom"/>
</dbReference>
<comment type="caution">
    <text evidence="9">The sequence shown here is derived from an EMBL/GenBank/DDBJ whole genome shotgun (WGS) entry which is preliminary data.</text>
</comment>
<accession>A0A840D0E3</accession>
<comment type="similarity">
    <text evidence="2">Belongs to the YkuD family.</text>
</comment>
<name>A0A840D0E3_9BACE</name>
<sequence length="509" mass="59649">MKYRQILLGFLLFLGLLSACRKEQKEAIVPDSLSALREMITPAYVIDADSIRTIIRAELTTWRLDAPWDSALVEYYRNDREFVWLNRMPFSLEYADSMLARLDNIAEHGITPELYHTDQIRESLQQIRTLNLQEGKTMNRLLAFVEYQLTATYLSYVCQLKFGFLPPQQRRNDSLTYIPLKRCDSAFAFSALDTLRADAHKAFQWAQPSSRLYSKLQEELQRINKEPQTDSTDYFRKRLLVNLERERWQYAQDKGKKYAIVNVAAFMLQAVNEETDSILEMRVCCGRLKDKTPMLASRIYYMELNPYWNVPQSIITKEIIPTFKRDTTYFTRNRMKIYDKNGKSVDPQTIEWTKFAGRGVPYTVKQDNKAGNSLGRIIFRFPNHYAVYLHDTPSRQPFTWKNRAVSHGCVRLENALDFAFFLLKKPDELFQDRIRIAMDIRPVSEEGRKLSRSDAYRELKHCSLQESIPVYLDYQTVYLSADNQLSYCADPYNYDPPLLKAMNNLIAKP</sequence>
<dbReference type="InterPro" id="IPR052905">
    <property type="entry name" value="LD-transpeptidase_YkuD-like"/>
</dbReference>
<feature type="active site" description="Proton donor/acceptor" evidence="7">
    <location>
        <position position="390"/>
    </location>
</feature>
<dbReference type="InterPro" id="IPR045380">
    <property type="entry name" value="LD_TPept_scaffold_dom"/>
</dbReference>
<feature type="active site" description="Nucleophile" evidence="7">
    <location>
        <position position="409"/>
    </location>
</feature>
<dbReference type="Proteomes" id="UP000560658">
    <property type="component" value="Unassembled WGS sequence"/>
</dbReference>
<evidence type="ECO:0000313" key="9">
    <source>
        <dbReference type="EMBL" id="MBB4044551.1"/>
    </source>
</evidence>
<evidence type="ECO:0000256" key="7">
    <source>
        <dbReference type="PROSITE-ProRule" id="PRU01373"/>
    </source>
</evidence>
<organism evidence="9 10">
    <name type="scientific">Bacteroides reticulotermitis</name>
    <dbReference type="NCBI Taxonomy" id="1133319"/>
    <lineage>
        <taxon>Bacteria</taxon>
        <taxon>Pseudomonadati</taxon>
        <taxon>Bacteroidota</taxon>
        <taxon>Bacteroidia</taxon>
        <taxon>Bacteroidales</taxon>
        <taxon>Bacteroidaceae</taxon>
        <taxon>Bacteroides</taxon>
    </lineage>
</organism>
<dbReference type="PROSITE" id="PS51257">
    <property type="entry name" value="PROKAR_LIPOPROTEIN"/>
    <property type="match status" value="1"/>
</dbReference>
<dbReference type="GO" id="GO:0016740">
    <property type="term" value="F:transferase activity"/>
    <property type="evidence" value="ECO:0007669"/>
    <property type="project" value="UniProtKB-KW"/>
</dbReference>
<comment type="pathway">
    <text evidence="1 7">Cell wall biogenesis; peptidoglycan biosynthesis.</text>
</comment>
<proteinExistence type="inferred from homology"/>
<evidence type="ECO:0000256" key="6">
    <source>
        <dbReference type="ARBA" id="ARBA00023316"/>
    </source>
</evidence>
<dbReference type="Pfam" id="PF03734">
    <property type="entry name" value="YkuD"/>
    <property type="match status" value="1"/>
</dbReference>
<keyword evidence="6 7" id="KW-0961">Cell wall biogenesis/degradation</keyword>
<gene>
    <name evidence="9" type="ORF">GGR06_002346</name>
</gene>